<evidence type="ECO:0000256" key="4">
    <source>
        <dbReference type="ARBA" id="ARBA00022452"/>
    </source>
</evidence>
<keyword evidence="6" id="KW-0472">Membrane</keyword>
<proteinExistence type="inferred from homology"/>
<evidence type="ECO:0000256" key="8">
    <source>
        <dbReference type="SAM" id="Coils"/>
    </source>
</evidence>
<evidence type="ECO:0000256" key="3">
    <source>
        <dbReference type="ARBA" id="ARBA00022448"/>
    </source>
</evidence>
<evidence type="ECO:0000256" key="2">
    <source>
        <dbReference type="ARBA" id="ARBA00007613"/>
    </source>
</evidence>
<keyword evidence="4" id="KW-1134">Transmembrane beta strand</keyword>
<dbReference type="InterPro" id="IPR051906">
    <property type="entry name" value="TolC-like"/>
</dbReference>
<keyword evidence="10" id="KW-1185">Reference proteome</keyword>
<keyword evidence="5" id="KW-0812">Transmembrane</keyword>
<sequence>MKSLLKYSAIPSGAAMSVSPYLLFRLFWVVLFLFLVSLLPAQELTPRTLTLSEAIVLARKQSVDAASALGQLKSAYWSYRSFRAELLPEVNFSATLPGYRKNYSTYQQSDGSHTYVRNDYMNLNGAISVDQSIWFTGGTLSLTTSLDYMTQFGTGNRNRQFMSVPLVLTLNQPLFGVNSVKWDRRIEPLRYAEAQANFLSATERVTMTVIQYYFNLLLARENVSIARQNLQNAEKLCEVAESKRRMGKISENDLLQLRLNVLNARSTLTANESSLKSNMFTLRSFLALGETEELIPVLPDSVPPISLEYHEVLKKALEHNSISYNLRRRQLEADYQVAQAKGNRRQVSLYAQVGFTGSDSDFGRTYTEMKDNQVVQVGVQVPILDWGKRRGQVKVAESNREVVRQQLRKEEADFSQSLFVLTEQFNNQVNQLQIALEADAIARRRYQSNVETFLIGKISTLDLNDAQTSKDEARRKYINELFSYWYYYYQIRSITLWDFAAQTNIDADFEEIVR</sequence>
<evidence type="ECO:0000256" key="7">
    <source>
        <dbReference type="ARBA" id="ARBA00023237"/>
    </source>
</evidence>
<evidence type="ECO:0000256" key="5">
    <source>
        <dbReference type="ARBA" id="ARBA00022692"/>
    </source>
</evidence>
<evidence type="ECO:0000313" key="9">
    <source>
        <dbReference type="EMBL" id="MDM8145468.1"/>
    </source>
</evidence>
<keyword evidence="7" id="KW-0998">Cell outer membrane</keyword>
<protein>
    <submittedName>
        <fullName evidence="9">TolC family protein</fullName>
    </submittedName>
</protein>
<dbReference type="Gene3D" id="1.20.1600.10">
    <property type="entry name" value="Outer membrane efflux proteins (OEP)"/>
    <property type="match status" value="1"/>
</dbReference>
<reference evidence="10" key="2">
    <citation type="submission" date="2023-07" db="EMBL/GenBank/DDBJ databases">
        <title>Identification and characterization of horizontal gene transfer across gut microbiota members of farm animals based on homology search.</title>
        <authorList>
            <person name="Schwarzerova J."/>
            <person name="Nykrynova M."/>
            <person name="Jureckova K."/>
            <person name="Cejkova D."/>
            <person name="Rychlik I."/>
        </authorList>
    </citation>
    <scope>NUCLEOTIDE SEQUENCE [LARGE SCALE GENOMIC DNA]</scope>
    <source>
        <strain evidence="10">ET4</strain>
    </source>
</reference>
<evidence type="ECO:0000313" key="10">
    <source>
        <dbReference type="Proteomes" id="UP001228403"/>
    </source>
</evidence>
<comment type="subcellular location">
    <subcellularLocation>
        <location evidence="1">Cell outer membrane</location>
    </subcellularLocation>
</comment>
<dbReference type="PANTHER" id="PTHR30026">
    <property type="entry name" value="OUTER MEMBRANE PROTEIN TOLC"/>
    <property type="match status" value="1"/>
</dbReference>
<keyword evidence="3" id="KW-0813">Transport</keyword>
<dbReference type="InterPro" id="IPR003423">
    <property type="entry name" value="OMP_efflux"/>
</dbReference>
<gene>
    <name evidence="9" type="ORF">QUW02_05960</name>
</gene>
<keyword evidence="8" id="KW-0175">Coiled coil</keyword>
<organism evidence="9 10">
    <name type="scientific">Bacteroides eggerthii</name>
    <dbReference type="NCBI Taxonomy" id="28111"/>
    <lineage>
        <taxon>Bacteria</taxon>
        <taxon>Pseudomonadati</taxon>
        <taxon>Bacteroidota</taxon>
        <taxon>Bacteroidia</taxon>
        <taxon>Bacteroidales</taxon>
        <taxon>Bacteroidaceae</taxon>
        <taxon>Bacteroides</taxon>
    </lineage>
</organism>
<dbReference type="SUPFAM" id="SSF56954">
    <property type="entry name" value="Outer membrane efflux proteins (OEP)"/>
    <property type="match status" value="1"/>
</dbReference>
<comment type="caution">
    <text evidence="9">The sequence shown here is derived from an EMBL/GenBank/DDBJ whole genome shotgun (WGS) entry which is preliminary data.</text>
</comment>
<dbReference type="Pfam" id="PF02321">
    <property type="entry name" value="OEP"/>
    <property type="match status" value="2"/>
</dbReference>
<dbReference type="Proteomes" id="UP001228403">
    <property type="component" value="Unassembled WGS sequence"/>
</dbReference>
<accession>A0ABT7U4L4</accession>
<dbReference type="PANTHER" id="PTHR30026:SF20">
    <property type="entry name" value="OUTER MEMBRANE PROTEIN TOLC"/>
    <property type="match status" value="1"/>
</dbReference>
<dbReference type="EMBL" id="JAUDCF010000010">
    <property type="protein sequence ID" value="MDM8145468.1"/>
    <property type="molecule type" value="Genomic_DNA"/>
</dbReference>
<reference evidence="9 10" key="1">
    <citation type="submission" date="2023-06" db="EMBL/GenBank/DDBJ databases">
        <authorList>
            <person name="Zeman M."/>
            <person name="Kubasova T."/>
            <person name="Jahodarova E."/>
            <person name="Nykrynova M."/>
            <person name="Rychlik I."/>
        </authorList>
    </citation>
    <scope>NUCLEOTIDE SEQUENCE [LARGE SCALE GENOMIC DNA]</scope>
    <source>
        <strain evidence="9 10">ET4</strain>
    </source>
</reference>
<name>A0ABT7U4L4_9BACE</name>
<evidence type="ECO:0000256" key="1">
    <source>
        <dbReference type="ARBA" id="ARBA00004442"/>
    </source>
</evidence>
<evidence type="ECO:0000256" key="6">
    <source>
        <dbReference type="ARBA" id="ARBA00023136"/>
    </source>
</evidence>
<comment type="similarity">
    <text evidence="2">Belongs to the outer membrane factor (OMF) (TC 1.B.17) family.</text>
</comment>
<feature type="coiled-coil region" evidence="8">
    <location>
        <begin position="216"/>
        <end position="243"/>
    </location>
</feature>